<dbReference type="Pfam" id="PF00069">
    <property type="entry name" value="Pkinase"/>
    <property type="match status" value="1"/>
</dbReference>
<comment type="caution">
    <text evidence="6">The sequence shown here is derived from an EMBL/GenBank/DDBJ whole genome shotgun (WGS) entry which is preliminary data.</text>
</comment>
<dbReference type="InterPro" id="IPR008271">
    <property type="entry name" value="Ser/Thr_kinase_AS"/>
</dbReference>
<evidence type="ECO:0000256" key="1">
    <source>
        <dbReference type="ARBA" id="ARBA00022679"/>
    </source>
</evidence>
<evidence type="ECO:0000313" key="7">
    <source>
        <dbReference type="Proteomes" id="UP001153148"/>
    </source>
</evidence>
<proteinExistence type="predicted"/>
<accession>A0ABN7PL86</accession>
<keyword evidence="7" id="KW-1185">Reference proteome</keyword>
<name>A0ABN7PL86_TIMPD</name>
<dbReference type="SUPFAM" id="SSF56112">
    <property type="entry name" value="Protein kinase-like (PK-like)"/>
    <property type="match status" value="1"/>
</dbReference>
<dbReference type="PANTHER" id="PTHR43289:SF14">
    <property type="entry name" value="LYMPHOKINE-ACTIVATED KILLER T-CELL-ORIGINATED PROTEIN KINASE"/>
    <property type="match status" value="1"/>
</dbReference>
<dbReference type="PANTHER" id="PTHR43289">
    <property type="entry name" value="MITOGEN-ACTIVATED PROTEIN KINASE KINASE KINASE 20-RELATED"/>
    <property type="match status" value="1"/>
</dbReference>
<evidence type="ECO:0000256" key="4">
    <source>
        <dbReference type="ARBA" id="ARBA00022840"/>
    </source>
</evidence>
<dbReference type="InterPro" id="IPR011009">
    <property type="entry name" value="Kinase-like_dom_sf"/>
</dbReference>
<keyword evidence="2" id="KW-0547">Nucleotide-binding</keyword>
<protein>
    <recommendedName>
        <fullName evidence="5">Protein kinase domain-containing protein</fullName>
    </recommendedName>
</protein>
<evidence type="ECO:0000256" key="3">
    <source>
        <dbReference type="ARBA" id="ARBA00022777"/>
    </source>
</evidence>
<dbReference type="InterPro" id="IPR000719">
    <property type="entry name" value="Prot_kinase_dom"/>
</dbReference>
<evidence type="ECO:0000256" key="2">
    <source>
        <dbReference type="ARBA" id="ARBA00022741"/>
    </source>
</evidence>
<dbReference type="EMBL" id="CAJPIN010069300">
    <property type="protein sequence ID" value="CAG2067458.1"/>
    <property type="molecule type" value="Genomic_DNA"/>
</dbReference>
<evidence type="ECO:0000259" key="5">
    <source>
        <dbReference type="PROSITE" id="PS50011"/>
    </source>
</evidence>
<dbReference type="PROSITE" id="PS50011">
    <property type="entry name" value="PROTEIN_KINASE_DOM"/>
    <property type="match status" value="1"/>
</dbReference>
<dbReference type="Proteomes" id="UP001153148">
    <property type="component" value="Unassembled WGS sequence"/>
</dbReference>
<dbReference type="Gene3D" id="1.10.510.10">
    <property type="entry name" value="Transferase(Phosphotransferase) domain 1"/>
    <property type="match status" value="1"/>
</dbReference>
<organism evidence="6 7">
    <name type="scientific">Timema podura</name>
    <name type="common">Walking stick</name>
    <dbReference type="NCBI Taxonomy" id="61482"/>
    <lineage>
        <taxon>Eukaryota</taxon>
        <taxon>Metazoa</taxon>
        <taxon>Ecdysozoa</taxon>
        <taxon>Arthropoda</taxon>
        <taxon>Hexapoda</taxon>
        <taxon>Insecta</taxon>
        <taxon>Pterygota</taxon>
        <taxon>Neoptera</taxon>
        <taxon>Polyneoptera</taxon>
        <taxon>Phasmatodea</taxon>
        <taxon>Timematodea</taxon>
        <taxon>Timematoidea</taxon>
        <taxon>Timematidae</taxon>
        <taxon>Timema</taxon>
    </lineage>
</organism>
<evidence type="ECO:0000313" key="6">
    <source>
        <dbReference type="EMBL" id="CAG2067458.1"/>
    </source>
</evidence>
<dbReference type="PROSITE" id="PS00108">
    <property type="entry name" value="PROTEIN_KINASE_ST"/>
    <property type="match status" value="1"/>
</dbReference>
<feature type="domain" description="Protein kinase" evidence="5">
    <location>
        <begin position="1"/>
        <end position="132"/>
    </location>
</feature>
<keyword evidence="3" id="KW-0418">Kinase</keyword>
<reference evidence="6" key="1">
    <citation type="submission" date="2021-03" db="EMBL/GenBank/DDBJ databases">
        <authorList>
            <person name="Tran Van P."/>
        </authorList>
    </citation>
    <scope>NUCLEOTIDE SEQUENCE</scope>
</reference>
<feature type="non-terminal residue" evidence="6">
    <location>
        <position position="132"/>
    </location>
</feature>
<keyword evidence="1" id="KW-0808">Transferase</keyword>
<gene>
    <name evidence="6" type="ORF">TPAB3V08_LOCUS14401</name>
</gene>
<keyword evidence="4" id="KW-0067">ATP-binding</keyword>
<sequence length="132" mass="15009">MARSPHMGVMCSPWAIKKLWRGNENKEHSQRLKKEAEILRKLHHPNIVGYRAFLQTNDGRDCLAMEKCSMCLGNMIEERQEGVAGPYPAADILTVAAGLARALDYLHRDQLLLHGDVKSYNVLIQGTWFFNC</sequence>